<reference evidence="11 12" key="1">
    <citation type="submission" date="2019-03" db="EMBL/GenBank/DDBJ databases">
        <title>Genomic Encyclopedia of Type Strains, Phase IV (KMG-IV): sequencing the most valuable type-strain genomes for metagenomic binning, comparative biology and taxonomic classification.</title>
        <authorList>
            <person name="Goeker M."/>
        </authorList>
    </citation>
    <scope>NUCLEOTIDE SEQUENCE [LARGE SCALE GENOMIC DNA]</scope>
    <source>
        <strain evidence="11 12">DSM 25287</strain>
    </source>
</reference>
<evidence type="ECO:0000313" key="12">
    <source>
        <dbReference type="Proteomes" id="UP000295765"/>
    </source>
</evidence>
<evidence type="ECO:0000256" key="8">
    <source>
        <dbReference type="ARBA" id="ARBA00039386"/>
    </source>
</evidence>
<evidence type="ECO:0000256" key="7">
    <source>
        <dbReference type="ARBA" id="ARBA00034078"/>
    </source>
</evidence>
<sequence length="65" mass="7362">MYVCICKGVTDRQIRRAIDDGAHSVRCLRRELDVCTDCGKCAREVRKLLADARTEHRSMELAVPA</sequence>
<evidence type="ECO:0000256" key="5">
    <source>
        <dbReference type="ARBA" id="ARBA00023004"/>
    </source>
</evidence>
<dbReference type="InterPro" id="IPR041854">
    <property type="entry name" value="BFD-like_2Fe2S-bd_dom_sf"/>
</dbReference>
<dbReference type="Pfam" id="PF04324">
    <property type="entry name" value="Fer2_BFD"/>
    <property type="match status" value="1"/>
</dbReference>
<evidence type="ECO:0000256" key="3">
    <source>
        <dbReference type="ARBA" id="ARBA00022723"/>
    </source>
</evidence>
<comment type="cofactor">
    <cofactor evidence="7">
        <name>[2Fe-2S] cluster</name>
        <dbReference type="ChEBI" id="CHEBI:190135"/>
    </cofactor>
</comment>
<evidence type="ECO:0000256" key="1">
    <source>
        <dbReference type="ARBA" id="ARBA00022448"/>
    </source>
</evidence>
<protein>
    <recommendedName>
        <fullName evidence="8">Bacterioferritin-associated ferredoxin</fullName>
    </recommendedName>
</protein>
<dbReference type="Gene3D" id="1.10.10.1100">
    <property type="entry name" value="BFD-like [2Fe-2S]-binding domain"/>
    <property type="match status" value="1"/>
</dbReference>
<name>A0A4R2LHR3_9GAMM</name>
<evidence type="ECO:0000313" key="11">
    <source>
        <dbReference type="EMBL" id="TCO78855.1"/>
    </source>
</evidence>
<dbReference type="RefSeq" id="WP_132545035.1">
    <property type="nucleotide sequence ID" value="NZ_SLWY01000022.1"/>
</dbReference>
<dbReference type="Proteomes" id="UP000295765">
    <property type="component" value="Unassembled WGS sequence"/>
</dbReference>
<comment type="similarity">
    <text evidence="9">Belongs to the Bfd family.</text>
</comment>
<proteinExistence type="inferred from homology"/>
<keyword evidence="1" id="KW-0813">Transport</keyword>
<keyword evidence="5" id="KW-0408">Iron</keyword>
<evidence type="ECO:0000259" key="10">
    <source>
        <dbReference type="Pfam" id="PF04324"/>
    </source>
</evidence>
<dbReference type="PANTHER" id="PTHR37424">
    <property type="entry name" value="BACTERIOFERRITIN-ASSOCIATED FERREDOXIN"/>
    <property type="match status" value="1"/>
</dbReference>
<dbReference type="GO" id="GO:0051537">
    <property type="term" value="F:2 iron, 2 sulfur cluster binding"/>
    <property type="evidence" value="ECO:0007669"/>
    <property type="project" value="UniProtKB-KW"/>
</dbReference>
<keyword evidence="12" id="KW-1185">Reference proteome</keyword>
<evidence type="ECO:0000256" key="4">
    <source>
        <dbReference type="ARBA" id="ARBA00022982"/>
    </source>
</evidence>
<feature type="domain" description="BFD-like [2Fe-2S]-binding" evidence="10">
    <location>
        <begin position="2"/>
        <end position="50"/>
    </location>
</feature>
<keyword evidence="4" id="KW-0249">Electron transport</keyword>
<keyword evidence="6" id="KW-0411">Iron-sulfur</keyword>
<dbReference type="GO" id="GO:0046872">
    <property type="term" value="F:metal ion binding"/>
    <property type="evidence" value="ECO:0007669"/>
    <property type="project" value="UniProtKB-KW"/>
</dbReference>
<dbReference type="InterPro" id="IPR052371">
    <property type="entry name" value="BFD-associated_ferredoxin"/>
</dbReference>
<evidence type="ECO:0000256" key="2">
    <source>
        <dbReference type="ARBA" id="ARBA00022714"/>
    </source>
</evidence>
<comment type="caution">
    <text evidence="11">The sequence shown here is derived from an EMBL/GenBank/DDBJ whole genome shotgun (WGS) entry which is preliminary data.</text>
</comment>
<dbReference type="PANTHER" id="PTHR37424:SF1">
    <property type="entry name" value="BACTERIOFERRITIN-ASSOCIATED FERREDOXIN"/>
    <property type="match status" value="1"/>
</dbReference>
<keyword evidence="3" id="KW-0479">Metal-binding</keyword>
<dbReference type="InterPro" id="IPR007419">
    <property type="entry name" value="BFD-like_2Fe2S-bd_dom"/>
</dbReference>
<gene>
    <name evidence="11" type="ORF">EV699_12223</name>
</gene>
<keyword evidence="2" id="KW-0001">2Fe-2S</keyword>
<dbReference type="AlphaFoldDB" id="A0A4R2LHR3"/>
<dbReference type="EMBL" id="SLWY01000022">
    <property type="protein sequence ID" value="TCO78855.1"/>
    <property type="molecule type" value="Genomic_DNA"/>
</dbReference>
<evidence type="ECO:0000256" key="6">
    <source>
        <dbReference type="ARBA" id="ARBA00023014"/>
    </source>
</evidence>
<evidence type="ECO:0000256" key="9">
    <source>
        <dbReference type="ARBA" id="ARBA00046332"/>
    </source>
</evidence>
<dbReference type="OrthoDB" id="9815350at2"/>
<organism evidence="11 12">
    <name type="scientific">Plasticicumulans lactativorans</name>
    <dbReference type="NCBI Taxonomy" id="1133106"/>
    <lineage>
        <taxon>Bacteria</taxon>
        <taxon>Pseudomonadati</taxon>
        <taxon>Pseudomonadota</taxon>
        <taxon>Gammaproteobacteria</taxon>
        <taxon>Candidatus Competibacteraceae</taxon>
        <taxon>Plasticicumulans</taxon>
    </lineage>
</organism>
<accession>A0A4R2LHR3</accession>